<organism evidence="1 2">
    <name type="scientific">Didymella rabiei</name>
    <name type="common">Chickpea ascochyta blight fungus</name>
    <name type="synonym">Mycosphaerella rabiei</name>
    <dbReference type="NCBI Taxonomy" id="5454"/>
    <lineage>
        <taxon>Eukaryota</taxon>
        <taxon>Fungi</taxon>
        <taxon>Dikarya</taxon>
        <taxon>Ascomycota</taxon>
        <taxon>Pezizomycotina</taxon>
        <taxon>Dothideomycetes</taxon>
        <taxon>Pleosporomycetidae</taxon>
        <taxon>Pleosporales</taxon>
        <taxon>Pleosporineae</taxon>
        <taxon>Didymellaceae</taxon>
        <taxon>Ascochyta</taxon>
    </lineage>
</organism>
<dbReference type="AlphaFoldDB" id="A0A163AVQ9"/>
<accession>A0A163AVQ9</accession>
<protein>
    <submittedName>
        <fullName evidence="1">Uncharacterized protein</fullName>
    </submittedName>
</protein>
<sequence length="71" mass="8438">MATDSSDEPSSLQLLLQRMKSRNDRLEELVKCIREDNDSLERRLEQSAWEVGKYRSRFTDPRDFKTEAGRF</sequence>
<reference evidence="1 2" key="1">
    <citation type="journal article" date="2016" name="Sci. Rep.">
        <title>Draft genome sequencing and secretome analysis of fungal phytopathogen Ascochyta rabiei provides insight into the necrotrophic effector repertoire.</title>
        <authorList>
            <person name="Verma S."/>
            <person name="Gazara R.K."/>
            <person name="Nizam S."/>
            <person name="Parween S."/>
            <person name="Chattopadhyay D."/>
            <person name="Verma P.K."/>
        </authorList>
    </citation>
    <scope>NUCLEOTIDE SEQUENCE [LARGE SCALE GENOMIC DNA]</scope>
    <source>
        <strain evidence="1 2">ArDII</strain>
    </source>
</reference>
<dbReference type="Proteomes" id="UP000076837">
    <property type="component" value="Unassembled WGS sequence"/>
</dbReference>
<name>A0A163AVQ9_DIDRA</name>
<gene>
    <name evidence="1" type="ORF">ST47_g7382</name>
</gene>
<evidence type="ECO:0000313" key="1">
    <source>
        <dbReference type="EMBL" id="KZM21421.1"/>
    </source>
</evidence>
<keyword evidence="2" id="KW-1185">Reference proteome</keyword>
<proteinExistence type="predicted"/>
<evidence type="ECO:0000313" key="2">
    <source>
        <dbReference type="Proteomes" id="UP000076837"/>
    </source>
</evidence>
<comment type="caution">
    <text evidence="1">The sequence shown here is derived from an EMBL/GenBank/DDBJ whole genome shotgun (WGS) entry which is preliminary data.</text>
</comment>
<dbReference type="EMBL" id="JYNV01000244">
    <property type="protein sequence ID" value="KZM21421.1"/>
    <property type="molecule type" value="Genomic_DNA"/>
</dbReference>